<accession>A0A9D7XK42</accession>
<name>A0A9D7XK42_9BACT</name>
<comment type="caution">
    <text evidence="1">The sequence shown here is derived from an EMBL/GenBank/DDBJ whole genome shotgun (WGS) entry which is preliminary data.</text>
</comment>
<evidence type="ECO:0000313" key="2">
    <source>
        <dbReference type="Proteomes" id="UP000886657"/>
    </source>
</evidence>
<dbReference type="Gene3D" id="3.10.450.50">
    <property type="match status" value="1"/>
</dbReference>
<reference evidence="1" key="1">
    <citation type="submission" date="2020-10" db="EMBL/GenBank/DDBJ databases">
        <title>Connecting structure to function with the recovery of over 1000 high-quality activated sludge metagenome-assembled genomes encoding full-length rRNA genes using long-read sequencing.</title>
        <authorList>
            <person name="Singleton C.M."/>
            <person name="Petriglieri F."/>
            <person name="Kristensen J.M."/>
            <person name="Kirkegaard R.H."/>
            <person name="Michaelsen T.Y."/>
            <person name="Andersen M.H."/>
            <person name="Karst S.M."/>
            <person name="Dueholm M.S."/>
            <person name="Nielsen P.H."/>
            <person name="Albertsen M."/>
        </authorList>
    </citation>
    <scope>NUCLEOTIDE SEQUENCE</scope>
    <source>
        <strain evidence="1">Skiv_18-Q3-R9-52_MAXAC.067</strain>
    </source>
</reference>
<sequence>MTIQATPQLAVNDKGKYLEVWKKQADGSWKAIYDCFSSDLPMTPPPQPDTARK</sequence>
<evidence type="ECO:0000313" key="1">
    <source>
        <dbReference type="EMBL" id="MBK9795259.1"/>
    </source>
</evidence>
<gene>
    <name evidence="1" type="ORF">IPP58_01945</name>
</gene>
<organism evidence="1 2">
    <name type="scientific">Candidatus Geothrix skivensis</name>
    <dbReference type="NCBI Taxonomy" id="2954439"/>
    <lineage>
        <taxon>Bacteria</taxon>
        <taxon>Pseudomonadati</taxon>
        <taxon>Acidobacteriota</taxon>
        <taxon>Holophagae</taxon>
        <taxon>Holophagales</taxon>
        <taxon>Holophagaceae</taxon>
        <taxon>Geothrix</taxon>
    </lineage>
</organism>
<dbReference type="AlphaFoldDB" id="A0A9D7XK42"/>
<proteinExistence type="predicted"/>
<dbReference type="EMBL" id="JADKIO010000005">
    <property type="protein sequence ID" value="MBK9795259.1"/>
    <property type="molecule type" value="Genomic_DNA"/>
</dbReference>
<protein>
    <recommendedName>
        <fullName evidence="3">DUF4440 domain-containing protein</fullName>
    </recommendedName>
</protein>
<evidence type="ECO:0008006" key="3">
    <source>
        <dbReference type="Google" id="ProtNLM"/>
    </source>
</evidence>
<dbReference type="Proteomes" id="UP000886657">
    <property type="component" value="Unassembled WGS sequence"/>
</dbReference>